<reference evidence="6" key="1">
    <citation type="submission" date="2021-08" db="EMBL/GenBank/DDBJ databases">
        <title>Global Aspergillus fumigatus from environmental and clinical sources.</title>
        <authorList>
            <person name="Barber A."/>
            <person name="Sae-Ong T."/>
        </authorList>
    </citation>
    <scope>NUCLEOTIDE SEQUENCE</scope>
    <source>
        <strain evidence="6">NRZ-2016-071</strain>
    </source>
</reference>
<dbReference type="OMA" id="AVWWFLR"/>
<dbReference type="InterPro" id="IPR056032">
    <property type="entry name" value="DUF7613"/>
</dbReference>
<feature type="compositionally biased region" description="Basic and acidic residues" evidence="1">
    <location>
        <begin position="190"/>
        <end position="205"/>
    </location>
</feature>
<evidence type="ECO:0000259" key="3">
    <source>
        <dbReference type="Pfam" id="PF24587"/>
    </source>
</evidence>
<comment type="caution">
    <text evidence="6">The sequence shown here is derived from an EMBL/GenBank/DDBJ whole genome shotgun (WGS) entry which is preliminary data.</text>
</comment>
<evidence type="ECO:0000259" key="4">
    <source>
        <dbReference type="Pfam" id="PF24588"/>
    </source>
</evidence>
<dbReference type="Pfam" id="PF24586">
    <property type="entry name" value="DUF7611"/>
    <property type="match status" value="1"/>
</dbReference>
<dbReference type="InterPro" id="IPR056030">
    <property type="entry name" value="DUF7611"/>
</dbReference>
<feature type="domain" description="DUF7614" evidence="5">
    <location>
        <begin position="1007"/>
        <end position="1134"/>
    </location>
</feature>
<feature type="region of interest" description="Disordered" evidence="1">
    <location>
        <begin position="21"/>
        <end position="207"/>
    </location>
</feature>
<feature type="compositionally biased region" description="Polar residues" evidence="1">
    <location>
        <begin position="58"/>
        <end position="71"/>
    </location>
</feature>
<organism evidence="6 7">
    <name type="scientific">Aspergillus fumigatus</name>
    <name type="common">Neosartorya fumigata</name>
    <dbReference type="NCBI Taxonomy" id="746128"/>
    <lineage>
        <taxon>Eukaryota</taxon>
        <taxon>Fungi</taxon>
        <taxon>Dikarya</taxon>
        <taxon>Ascomycota</taxon>
        <taxon>Pezizomycotina</taxon>
        <taxon>Eurotiomycetes</taxon>
        <taxon>Eurotiomycetidae</taxon>
        <taxon>Eurotiales</taxon>
        <taxon>Aspergillaceae</taxon>
        <taxon>Aspergillus</taxon>
        <taxon>Aspergillus subgen. Fumigati</taxon>
    </lineage>
</organism>
<feature type="compositionally biased region" description="Basic residues" evidence="1">
    <location>
        <begin position="120"/>
        <end position="129"/>
    </location>
</feature>
<name>A0A9P8SR61_ASPFM</name>
<feature type="domain" description="DUF7612" evidence="3">
    <location>
        <begin position="712"/>
        <end position="843"/>
    </location>
</feature>
<dbReference type="InterPro" id="IPR056031">
    <property type="entry name" value="DUF7612"/>
</dbReference>
<evidence type="ECO:0000313" key="6">
    <source>
        <dbReference type="EMBL" id="KAH1901422.1"/>
    </source>
</evidence>
<dbReference type="Pfam" id="PF24587">
    <property type="entry name" value="DUF7612"/>
    <property type="match status" value="1"/>
</dbReference>
<evidence type="ECO:0000259" key="2">
    <source>
        <dbReference type="Pfam" id="PF24586"/>
    </source>
</evidence>
<accession>A0A9P8SR61</accession>
<evidence type="ECO:0000313" key="7">
    <source>
        <dbReference type="Proteomes" id="UP000813423"/>
    </source>
</evidence>
<feature type="region of interest" description="Disordered" evidence="1">
    <location>
        <begin position="227"/>
        <end position="302"/>
    </location>
</feature>
<proteinExistence type="predicted"/>
<dbReference type="InterPro" id="IPR056033">
    <property type="entry name" value="DUF7614"/>
</dbReference>
<dbReference type="AlphaFoldDB" id="A0A9P8SR61"/>
<feature type="domain" description="DUF7613" evidence="4">
    <location>
        <begin position="847"/>
        <end position="1001"/>
    </location>
</feature>
<feature type="compositionally biased region" description="Polar residues" evidence="1">
    <location>
        <begin position="172"/>
        <end position="188"/>
    </location>
</feature>
<feature type="compositionally biased region" description="Polar residues" evidence="1">
    <location>
        <begin position="279"/>
        <end position="290"/>
    </location>
</feature>
<feature type="domain" description="DUF7611" evidence="2">
    <location>
        <begin position="555"/>
        <end position="710"/>
    </location>
</feature>
<evidence type="ECO:0000256" key="1">
    <source>
        <dbReference type="SAM" id="MobiDB-lite"/>
    </source>
</evidence>
<dbReference type="Pfam" id="PF24588">
    <property type="entry name" value="DUF7613"/>
    <property type="match status" value="1"/>
</dbReference>
<evidence type="ECO:0000259" key="5">
    <source>
        <dbReference type="Pfam" id="PF24589"/>
    </source>
</evidence>
<feature type="region of interest" description="Disordered" evidence="1">
    <location>
        <begin position="334"/>
        <end position="372"/>
    </location>
</feature>
<dbReference type="Proteomes" id="UP000813423">
    <property type="component" value="Unassembled WGS sequence"/>
</dbReference>
<dbReference type="Pfam" id="PF24589">
    <property type="entry name" value="DUF7614"/>
    <property type="match status" value="1"/>
</dbReference>
<feature type="compositionally biased region" description="Basic and acidic residues" evidence="1">
    <location>
        <begin position="25"/>
        <end position="41"/>
    </location>
</feature>
<protein>
    <submittedName>
        <fullName evidence="6">Uncharacterized protein</fullName>
    </submittedName>
</protein>
<sequence length="1148" mass="126627">MSTSDPFAFLEKEPRPVAVKKPHWREKLFSKEREKDKEKNIKPSTTDQQIEAFLSPVRSKSVSHALNSANGTARGYQKPRLDTSHRWPSAQDVLNATSPISKPASATEIYPPTSFPSPPRKTRARKGLKVRFSDKDPEVIGEGGDETEAPTIEISLNRGRRAEYESKAPQLQLDTSLGDTDGVSQARTPQRKDTSEGINTAERKPLLVQSPQDSEFLLTLNLGGAGSRLSFRASPESNSFAQRVRAKMQAEEGRALQHGCQDYPSSPEEDGPLAEKKSTAASPESPNSLYETPPVSETEPSHPALTLRIPANSSTHKQGGTSPIELNLPAALTSGPELRSLSPPKPQPIPRNPVQNHPVSRDARDTTHGGQLPKASLRSLASQVGDTAFTDLKAYVAQYSPSIRVAAETGKPSMEISLAEWIRAAVWWFLRGKKKLEVYARSRSSSSGGRTPQGSSLGAAKQALVDLGKALWICENVVPQHSELSRYGTRGIDAIIAVASTTGNKHLADCLSLHQAIISHLRSLAMSIRRNNILSELASEGDAAVQPDTNVWVGYPVFAPDVSAVLSGAATRSVLVDNSGKGPSIIQMMPLGDTSRYFSYGSMFVEACISSQEDDSQEQFSIPCALSILRDRGDWYVFAAITSQSELVNVMIQSDRKKGPTWDDVEWHVRSHSMRVRLPRGFELDVSFQDEDFKNLWNIVHYTLKTEASLQPEAGETVIFEYTLKNFQYMDSGTPKAFPTEPVERCRLRLFERSETVTEGTGSRSAHRGFRLTVLTSPKVKTLSSVRHIIGHGAPIIFGLLRGEDGAPALMLKVKEDGRSRSMVMTFQEVQDRNTMHALLLGMTTSDQEFKIPDISLQAYSIEQPADKFNGQPVKVHLEFPAGNVSVIDQERAYVDHGYGPTVLSEHLRAFIATEWGSVTDRLNLGPGELKMGLDVNNRTGFSLYRPAQQDLTVSIAENLVPAEVPDKIANFMQIAMVKPMVRRFEFASLKDLHTFQAAVTGFNVLFDGVASSFMISRRRMVVPIYKKWEASLARLQIVQQEKVVQLVAFLADFNHGRCMNFVLKGTDTLESFGRSGKFCIRLVDAKFALPKTEDDPASDFVCLDMLDYPSEHDDITIAFDSEADRSAFQAAVPGTVREPSKMGSLRR</sequence>
<dbReference type="EMBL" id="JAIBSC010000067">
    <property type="protein sequence ID" value="KAH1901422.1"/>
    <property type="molecule type" value="Genomic_DNA"/>
</dbReference>
<gene>
    <name evidence="6" type="ORF">KXV57_007901</name>
</gene>